<dbReference type="InterPro" id="IPR000073">
    <property type="entry name" value="AB_hydrolase_1"/>
</dbReference>
<proteinExistence type="predicted"/>
<name>A0A178I4I8_9HYPH</name>
<dbReference type="InterPro" id="IPR050266">
    <property type="entry name" value="AB_hydrolase_sf"/>
</dbReference>
<comment type="caution">
    <text evidence="3">The sequence shown here is derived from an EMBL/GenBank/DDBJ whole genome shotgun (WGS) entry which is preliminary data.</text>
</comment>
<dbReference type="EMBL" id="LVVY01000064">
    <property type="protein sequence ID" value="OAM79204.1"/>
    <property type="molecule type" value="Genomic_DNA"/>
</dbReference>
<dbReference type="PANTHER" id="PTHR43798">
    <property type="entry name" value="MONOACYLGLYCEROL LIPASE"/>
    <property type="match status" value="1"/>
</dbReference>
<dbReference type="Proteomes" id="UP000078389">
    <property type="component" value="Unassembled WGS sequence"/>
</dbReference>
<dbReference type="OrthoDB" id="9804723at2"/>
<evidence type="ECO:0000313" key="3">
    <source>
        <dbReference type="EMBL" id="OAM79204.1"/>
    </source>
</evidence>
<accession>A0A178I4I8</accession>
<protein>
    <recommendedName>
        <fullName evidence="2">AB hydrolase-1 domain-containing protein</fullName>
    </recommendedName>
</protein>
<dbReference type="SUPFAM" id="SSF53474">
    <property type="entry name" value="alpha/beta-Hydrolases"/>
    <property type="match status" value="1"/>
</dbReference>
<dbReference type="STRING" id="1770058.A3840_03815"/>
<organism evidence="3 4">
    <name type="scientific">Devosia elaeis</name>
    <dbReference type="NCBI Taxonomy" id="1770058"/>
    <lineage>
        <taxon>Bacteria</taxon>
        <taxon>Pseudomonadati</taxon>
        <taxon>Pseudomonadota</taxon>
        <taxon>Alphaproteobacteria</taxon>
        <taxon>Hyphomicrobiales</taxon>
        <taxon>Devosiaceae</taxon>
        <taxon>Devosia</taxon>
    </lineage>
</organism>
<dbReference type="PRINTS" id="PR00111">
    <property type="entry name" value="ABHYDROLASE"/>
</dbReference>
<dbReference type="RefSeq" id="WP_082903629.1">
    <property type="nucleotide sequence ID" value="NZ_LVVY01000064.1"/>
</dbReference>
<dbReference type="Gene3D" id="3.40.50.1820">
    <property type="entry name" value="alpha/beta hydrolase"/>
    <property type="match status" value="1"/>
</dbReference>
<dbReference type="InterPro" id="IPR000639">
    <property type="entry name" value="Epox_hydrolase-like"/>
</dbReference>
<reference evidence="3 4" key="1">
    <citation type="submission" date="2016-03" db="EMBL/GenBank/DDBJ databases">
        <title>Genome sequencing of Devosia sp. S37.</title>
        <authorList>
            <person name="Mohd Nor M."/>
        </authorList>
    </citation>
    <scope>NUCLEOTIDE SEQUENCE [LARGE SCALE GENOMIC DNA]</scope>
    <source>
        <strain evidence="3 4">S37</strain>
    </source>
</reference>
<evidence type="ECO:0000259" key="2">
    <source>
        <dbReference type="Pfam" id="PF00561"/>
    </source>
</evidence>
<evidence type="ECO:0000313" key="4">
    <source>
        <dbReference type="Proteomes" id="UP000078389"/>
    </source>
</evidence>
<dbReference type="PRINTS" id="PR00412">
    <property type="entry name" value="EPOXHYDRLASE"/>
</dbReference>
<dbReference type="InterPro" id="IPR029058">
    <property type="entry name" value="AB_hydrolase_fold"/>
</dbReference>
<gene>
    <name evidence="3" type="ORF">A3840_03815</name>
</gene>
<keyword evidence="1" id="KW-0378">Hydrolase</keyword>
<dbReference type="GO" id="GO:0016787">
    <property type="term" value="F:hydrolase activity"/>
    <property type="evidence" value="ECO:0007669"/>
    <property type="project" value="UniProtKB-KW"/>
</dbReference>
<dbReference type="AlphaFoldDB" id="A0A178I4I8"/>
<evidence type="ECO:0000256" key="1">
    <source>
        <dbReference type="ARBA" id="ARBA00022801"/>
    </source>
</evidence>
<feature type="domain" description="AB hydrolase-1" evidence="2">
    <location>
        <begin position="31"/>
        <end position="261"/>
    </location>
</feature>
<keyword evidence="4" id="KW-1185">Reference proteome</keyword>
<dbReference type="Pfam" id="PF00561">
    <property type="entry name" value="Abhydrolase_1"/>
    <property type="match status" value="1"/>
</dbReference>
<sequence>MTIEDGHAATPFSVRSGGAVLVGLEQGEGLPVIFLHAGVGDKRMWLDQMREVADAGWHAIAYDRRGYGETESPDETFNHLDDLEALLDARDIHAALFVGCSLGGGLALDFALRHPGRVIGLVLIGTSVTGAPWSVTADEQAVEMAGDDAWERGDRDLLNRVEAHAWLDGPRAQSVRVGGAARALFLDMNGNALAKPALNGEEERPEAWSRIEAIAAPSLLIVGSEDFSAIIERHETLSETMPNAFAVLLDGVAHLPSIERPDLVNSLLLQFLDAFDGEDEDDEDDED</sequence>
<dbReference type="GO" id="GO:0016020">
    <property type="term" value="C:membrane"/>
    <property type="evidence" value="ECO:0007669"/>
    <property type="project" value="TreeGrafter"/>
</dbReference>
<dbReference type="PANTHER" id="PTHR43798:SF31">
    <property type="entry name" value="AB HYDROLASE SUPERFAMILY PROTEIN YCLE"/>
    <property type="match status" value="1"/>
</dbReference>